<keyword evidence="1" id="KW-0846">Cobalamin</keyword>
<dbReference type="RefSeq" id="WP_062417633.1">
    <property type="nucleotide sequence ID" value="NZ_DF967974.1"/>
</dbReference>
<keyword evidence="1 2" id="KW-0456">Lyase</keyword>
<feature type="binding site" evidence="1">
    <location>
        <position position="287"/>
    </location>
    <ligand>
        <name>substrate</name>
    </ligand>
</feature>
<feature type="binding site" evidence="1">
    <location>
        <position position="194"/>
    </location>
    <ligand>
        <name>adenosylcob(III)alamin</name>
        <dbReference type="ChEBI" id="CHEBI:18408"/>
    </ligand>
</feature>
<dbReference type="UniPathway" id="UPA00560"/>
<keyword evidence="1" id="KW-1283">Bacterial microcompartment</keyword>
<reference evidence="2 3" key="1">
    <citation type="submission" date="2015-07" db="EMBL/GenBank/DDBJ databases">
        <title>Genome sequence of Levilinea saccharolytica DSM 16555.</title>
        <authorList>
            <person name="Hemp J."/>
            <person name="Ward L.M."/>
            <person name="Pace L.A."/>
            <person name="Fischer W.W."/>
        </authorList>
    </citation>
    <scope>NUCLEOTIDE SEQUENCE [LARGE SCALE GENOMIC DNA]</scope>
    <source>
        <strain evidence="2 3">KIBI-1</strain>
    </source>
</reference>
<dbReference type="PIRSF" id="PIRSF018788">
    <property type="entry name" value="EutB"/>
    <property type="match status" value="1"/>
</dbReference>
<feature type="binding site" evidence="1">
    <location>
        <position position="193"/>
    </location>
    <ligand>
        <name>substrate</name>
    </ligand>
</feature>
<dbReference type="Pfam" id="PF06751">
    <property type="entry name" value="EutB"/>
    <property type="match status" value="1"/>
</dbReference>
<dbReference type="GO" id="GO:0046336">
    <property type="term" value="P:ethanolamine catabolic process"/>
    <property type="evidence" value="ECO:0007669"/>
    <property type="project" value="UniProtKB-UniRule"/>
</dbReference>
<comment type="function">
    <text evidence="1">Catalyzes the deamination of various vicinal amino-alcohols to oxo compounds. Allows this organism to utilize ethanolamine as the sole source of nitrogen and carbon in the presence of vitamin B12.</text>
</comment>
<dbReference type="PANTHER" id="PTHR39329:SF1">
    <property type="entry name" value="ETHANOLAMINE AMMONIA-LYASE LARGE SUBUNIT"/>
    <property type="match status" value="1"/>
</dbReference>
<comment type="subunit">
    <text evidence="1">The basic unit is a heterodimer which dimerizes to form tetramers. The heterotetramers trimerize; 6 large subunits form a core ring with 6 small subunits projecting outwards.</text>
</comment>
<dbReference type="InterPro" id="IPR013785">
    <property type="entry name" value="Aldolase_TIM"/>
</dbReference>
<dbReference type="Gene3D" id="2.30.170.30">
    <property type="entry name" value="ethanolamine ammonia-lyase heavy chain domain like"/>
    <property type="match status" value="1"/>
</dbReference>
<accession>A0A0P6XLN9</accession>
<dbReference type="GO" id="GO:0031419">
    <property type="term" value="F:cobalamin binding"/>
    <property type="evidence" value="ECO:0007669"/>
    <property type="project" value="UniProtKB-UniRule"/>
</dbReference>
<dbReference type="AlphaFoldDB" id="A0A0P6XLN9"/>
<comment type="subcellular location">
    <subcellularLocation>
        <location evidence="1">Bacterial microcompartment</location>
    </subcellularLocation>
</comment>
<dbReference type="NCBIfam" id="NF011649">
    <property type="entry name" value="PRK15067.1"/>
    <property type="match status" value="1"/>
</dbReference>
<dbReference type="Proteomes" id="UP000050501">
    <property type="component" value="Unassembled WGS sequence"/>
</dbReference>
<dbReference type="FunFam" id="3.20.20.70:FF:000055">
    <property type="entry name" value="Ethanolamine ammonia-lyase heavy chain"/>
    <property type="match status" value="1"/>
</dbReference>
<comment type="caution">
    <text evidence="2">The sequence shown here is derived from an EMBL/GenBank/DDBJ whole genome shotgun (WGS) entry which is preliminary data.</text>
</comment>
<protein>
    <recommendedName>
        <fullName evidence="1">Ethanolamine ammonia-lyase large subunit</fullName>
        <shortName evidence="1">EAL large subunit</shortName>
        <ecNumber evidence="1">4.3.1.7</ecNumber>
    </recommendedName>
</protein>
<dbReference type="OrthoDB" id="9770909at2"/>
<dbReference type="PANTHER" id="PTHR39329">
    <property type="entry name" value="ETHANOLAMINE AMMONIA-LYASE HEAVY CHAIN"/>
    <property type="match status" value="1"/>
</dbReference>
<name>A0A0P6XLN9_9CHLR</name>
<dbReference type="EMBL" id="LGCM01000039">
    <property type="protein sequence ID" value="KPL80744.1"/>
    <property type="molecule type" value="Genomic_DNA"/>
</dbReference>
<feature type="binding site" evidence="1">
    <location>
        <position position="295"/>
    </location>
    <ligand>
        <name>adenosylcob(III)alamin</name>
        <dbReference type="ChEBI" id="CHEBI:18408"/>
    </ligand>
</feature>
<dbReference type="Gene3D" id="1.10.220.70">
    <property type="entry name" value="lyase"/>
    <property type="match status" value="1"/>
</dbReference>
<dbReference type="GO" id="GO:0006520">
    <property type="term" value="P:amino acid metabolic process"/>
    <property type="evidence" value="ECO:0007669"/>
    <property type="project" value="InterPro"/>
</dbReference>
<dbReference type="InterPro" id="IPR044939">
    <property type="entry name" value="EutB_dom_2_sf"/>
</dbReference>
<dbReference type="InterPro" id="IPR010628">
    <property type="entry name" value="EutB"/>
</dbReference>
<feature type="binding site" evidence="1">
    <location>
        <position position="246"/>
    </location>
    <ligand>
        <name>adenosylcob(III)alamin</name>
        <dbReference type="ChEBI" id="CHEBI:18408"/>
    </ligand>
</feature>
<dbReference type="PATRIC" id="fig|229921.5.peg.1525"/>
<comment type="catalytic activity">
    <reaction evidence="1">
        <text>ethanolamine = acetaldehyde + NH4(+)</text>
        <dbReference type="Rhea" id="RHEA:15313"/>
        <dbReference type="ChEBI" id="CHEBI:15343"/>
        <dbReference type="ChEBI" id="CHEBI:28938"/>
        <dbReference type="ChEBI" id="CHEBI:57603"/>
        <dbReference type="EC" id="4.3.1.7"/>
    </reaction>
</comment>
<gene>
    <name evidence="1" type="primary">eutB</name>
    <name evidence="2" type="ORF">ADN01_11520</name>
</gene>
<dbReference type="GO" id="GO:0031471">
    <property type="term" value="C:ethanolamine degradation polyhedral organelle"/>
    <property type="evidence" value="ECO:0007669"/>
    <property type="project" value="UniProtKB-UniRule"/>
</dbReference>
<comment type="similarity">
    <text evidence="1">Belongs to the EutB family.</text>
</comment>
<organism evidence="2 3">
    <name type="scientific">Levilinea saccharolytica</name>
    <dbReference type="NCBI Taxonomy" id="229921"/>
    <lineage>
        <taxon>Bacteria</taxon>
        <taxon>Bacillati</taxon>
        <taxon>Chloroflexota</taxon>
        <taxon>Anaerolineae</taxon>
        <taxon>Anaerolineales</taxon>
        <taxon>Anaerolineaceae</taxon>
        <taxon>Levilinea</taxon>
    </lineage>
</organism>
<feature type="binding site" evidence="1">
    <location>
        <position position="362"/>
    </location>
    <ligand>
        <name>substrate</name>
    </ligand>
</feature>
<dbReference type="InterPro" id="IPR044941">
    <property type="entry name" value="EutB_N_sf"/>
</dbReference>
<keyword evidence="1" id="KW-0170">Cobalt</keyword>
<dbReference type="STRING" id="229921.ADN01_11520"/>
<keyword evidence="3" id="KW-1185">Reference proteome</keyword>
<evidence type="ECO:0000313" key="3">
    <source>
        <dbReference type="Proteomes" id="UP000050501"/>
    </source>
</evidence>
<evidence type="ECO:0000256" key="1">
    <source>
        <dbReference type="HAMAP-Rule" id="MF_00861"/>
    </source>
</evidence>
<feature type="binding site" evidence="1">
    <location>
        <position position="401"/>
    </location>
    <ligand>
        <name>adenosylcob(III)alamin</name>
        <dbReference type="ChEBI" id="CHEBI:18408"/>
    </ligand>
</feature>
<feature type="binding site" evidence="1">
    <location>
        <begin position="160"/>
        <end position="162"/>
    </location>
    <ligand>
        <name>substrate</name>
    </ligand>
</feature>
<dbReference type="HAMAP" id="MF_00861">
    <property type="entry name" value="EutB"/>
    <property type="match status" value="1"/>
</dbReference>
<sequence>MILRTKLFGKTYEFPDLRVLMGKANEEKSGDQLAGVAAATTAERAAAKHVLAAVPLWALRENPVAPYDQDEVTRLIHDALNETVYNEIKDWTVGELREWILDDEHESNDLQRLSSGLTAEMIAAVTKLMSNMDLIYAASKIRVVRHCNNTIGLGGTLSSRLQPNHPTDSPEGIRAEIYEGLSYGSGDSVIGINPVDDSYASVARLLDMTYDIVQTWKIPTQTCVLAHVTTQMRCMQNGSPVGLVFQSICGTQKGNESFGISVGMLDEAYALARKYCYPTGPNYMYFETGQGSALSANAHHGWDQLTLEARNYGLAKRYAPFQVNTVVGFIGPEYLYNSEQIQRAGLEDHFMGKLTGISMGCDVCYTNHARTDQNNSENLAVLLTAAGCNFFMGVPMADDSMLSYQSTSYHDTAALRRIFKLRPAPEFERWMEELGLLKDGRLTRKAGDPTLFLSR</sequence>
<dbReference type="GO" id="GO:0005829">
    <property type="term" value="C:cytosol"/>
    <property type="evidence" value="ECO:0007669"/>
    <property type="project" value="TreeGrafter"/>
</dbReference>
<proteinExistence type="inferred from homology"/>
<dbReference type="EC" id="4.3.1.7" evidence="1"/>
<comment type="pathway">
    <text evidence="1">Amine and polyamine degradation; ethanolamine degradation.</text>
</comment>
<dbReference type="GO" id="GO:0009350">
    <property type="term" value="C:ethanolamine ammonia-lyase complex"/>
    <property type="evidence" value="ECO:0007669"/>
    <property type="project" value="UniProtKB-UniRule"/>
</dbReference>
<comment type="cofactor">
    <cofactor evidence="1">
        <name>adenosylcob(III)alamin</name>
        <dbReference type="ChEBI" id="CHEBI:18408"/>
    </cofactor>
    <text evidence="1">Binds between the large and small subunits.</text>
</comment>
<dbReference type="Gene3D" id="3.20.20.70">
    <property type="entry name" value="Aldolase class I"/>
    <property type="match status" value="1"/>
</dbReference>
<evidence type="ECO:0000313" key="2">
    <source>
        <dbReference type="EMBL" id="KPL80744.1"/>
    </source>
</evidence>
<dbReference type="GO" id="GO:0008851">
    <property type="term" value="F:ethanolamine ammonia-lyase activity"/>
    <property type="evidence" value="ECO:0007669"/>
    <property type="project" value="UniProtKB-UniRule"/>
</dbReference>